<dbReference type="InterPro" id="IPR014985">
    <property type="entry name" value="WbqC"/>
</dbReference>
<dbReference type="AlphaFoldDB" id="A0A6J6EW43"/>
<proteinExistence type="predicted"/>
<evidence type="ECO:0000313" key="1">
    <source>
        <dbReference type="EMBL" id="CAB4578903.1"/>
    </source>
</evidence>
<protein>
    <submittedName>
        <fullName evidence="1">Unannotated protein</fullName>
    </submittedName>
</protein>
<dbReference type="EMBL" id="CAEZTL010000165">
    <property type="protein sequence ID" value="CAB4578903.1"/>
    <property type="molecule type" value="Genomic_DNA"/>
</dbReference>
<sequence>MLMPWHGLFSQILLADRVLIYDDVQLPTGGGSGRSFMTRVQIKTPNGVDWLSIPVQRSGYSNQRICDAKVCNTSWRKQHLAKIERSYSKAPFFQEILSNVVLPIYQNESSYLADFLIQSMKVIGGVLGVKTSFERSSLGDWANELSGTERLVKICRRLGASDYLSGNGGMNYLDYESFERNKIRVKHFSYRLRPYQQLHHGFTPYLSTIDLLFCVGPQFARDYLETIPIYWRDWPHNLDGRPVPFSP</sequence>
<organism evidence="1">
    <name type="scientific">freshwater metagenome</name>
    <dbReference type="NCBI Taxonomy" id="449393"/>
    <lineage>
        <taxon>unclassified sequences</taxon>
        <taxon>metagenomes</taxon>
        <taxon>ecological metagenomes</taxon>
    </lineage>
</organism>
<name>A0A6J6EW43_9ZZZZ</name>
<dbReference type="Pfam" id="PF08889">
    <property type="entry name" value="WbqC"/>
    <property type="match status" value="1"/>
</dbReference>
<gene>
    <name evidence="1" type="ORF">UFOPK1683_01132</name>
</gene>
<reference evidence="1" key="1">
    <citation type="submission" date="2020-05" db="EMBL/GenBank/DDBJ databases">
        <authorList>
            <person name="Chiriac C."/>
            <person name="Salcher M."/>
            <person name="Ghai R."/>
            <person name="Kavagutti S V."/>
        </authorList>
    </citation>
    <scope>NUCLEOTIDE SEQUENCE</scope>
</reference>
<accession>A0A6J6EW43</accession>